<organism evidence="9">
    <name type="scientific">Culicoides sonorensis</name>
    <name type="common">Biting midge</name>
    <dbReference type="NCBI Taxonomy" id="179676"/>
    <lineage>
        <taxon>Eukaryota</taxon>
        <taxon>Metazoa</taxon>
        <taxon>Ecdysozoa</taxon>
        <taxon>Arthropoda</taxon>
        <taxon>Hexapoda</taxon>
        <taxon>Insecta</taxon>
        <taxon>Pterygota</taxon>
        <taxon>Neoptera</taxon>
        <taxon>Endopterygota</taxon>
        <taxon>Diptera</taxon>
        <taxon>Nematocera</taxon>
        <taxon>Chironomoidea</taxon>
        <taxon>Ceratopogonidae</taxon>
        <taxon>Ceratopogoninae</taxon>
        <taxon>Culicoides</taxon>
        <taxon>Monoculicoides</taxon>
    </lineage>
</organism>
<evidence type="ECO:0000256" key="6">
    <source>
        <dbReference type="ARBA" id="ARBA00023242"/>
    </source>
</evidence>
<evidence type="ECO:0000256" key="5">
    <source>
        <dbReference type="ARBA" id="ARBA00023163"/>
    </source>
</evidence>
<reference evidence="9" key="1">
    <citation type="submission" date="2018-04" db="EMBL/GenBank/DDBJ databases">
        <authorList>
            <person name="Go L.Y."/>
            <person name="Mitchell J.A."/>
        </authorList>
    </citation>
    <scope>NUCLEOTIDE SEQUENCE</scope>
    <source>
        <tissue evidence="9">Whole organism</tissue>
    </source>
</reference>
<dbReference type="PROSITE" id="PS00036">
    <property type="entry name" value="BZIP_BASIC"/>
    <property type="match status" value="1"/>
</dbReference>
<feature type="region of interest" description="Disordered" evidence="7">
    <location>
        <begin position="256"/>
        <end position="285"/>
    </location>
</feature>
<dbReference type="VEuPathDB" id="VectorBase:CSON003033"/>
<evidence type="ECO:0000256" key="1">
    <source>
        <dbReference type="ARBA" id="ARBA00004123"/>
    </source>
</evidence>
<accession>A0A336L1W8</accession>
<dbReference type="GO" id="GO:0000977">
    <property type="term" value="F:RNA polymerase II transcription regulatory region sequence-specific DNA binding"/>
    <property type="evidence" value="ECO:0007669"/>
    <property type="project" value="TreeGrafter"/>
</dbReference>
<comment type="subcellular location">
    <subcellularLocation>
        <location evidence="1">Nucleus</location>
    </subcellularLocation>
</comment>
<dbReference type="PANTHER" id="PTHR13044:SF14">
    <property type="entry name" value="CRYPTOCEPHAL, ISOFORM A"/>
    <property type="match status" value="1"/>
</dbReference>
<sequence>MQMMESLQLPFWMEETMPTSNPSSAYHQINNEELQLFDNFATENDFLISNDNTSNLIVTDINTVSNNDNNTSTNNHKQRIIHNRSKPKTAHELLLELDEEIQSEPSWYHNPKLDFVYEQLSPVPISAHHGEEEIKIQKNTEELLSEFDTVCNAVGLQLTPPTTPPMSPCQKINPEDLLGAPIVYIVSSPQSTINDDCVIQELPQTMMIDEILSEESDNSMDLIDELVREHTTNLPDDLSSLIDDSCSVAGSQISDNVSISSHSSDSSYSPSRNGDDSSSFASFMSPRSDDSYDIAGYDDEWTPTVDKKKSLKKSTSNRNQQDKKSAEPKKAKRPYGRPLHEKKARKKEQNKEAATRYRQKKKELLKIVLSEEDELLQVNRKLQTKYDDVKREIKYLKQLMKEILIAKGLYWCRRPFYRLINKTDDKPYQLMSRQL</sequence>
<comment type="similarity">
    <text evidence="2">Belongs to the bZIP family.</text>
</comment>
<dbReference type="SUPFAM" id="SSF57959">
    <property type="entry name" value="Leucine zipper domain"/>
    <property type="match status" value="1"/>
</dbReference>
<evidence type="ECO:0000256" key="4">
    <source>
        <dbReference type="ARBA" id="ARBA00023125"/>
    </source>
</evidence>
<evidence type="ECO:0000313" key="10">
    <source>
        <dbReference type="EMBL" id="SSX30900.1"/>
    </source>
</evidence>
<dbReference type="OMA" id="SAYHQIN"/>
<evidence type="ECO:0000256" key="3">
    <source>
        <dbReference type="ARBA" id="ARBA00023015"/>
    </source>
</evidence>
<name>A0A336L1W8_CULSO</name>
<evidence type="ECO:0000259" key="8">
    <source>
        <dbReference type="PROSITE" id="PS50217"/>
    </source>
</evidence>
<dbReference type="PROSITE" id="PS50217">
    <property type="entry name" value="BZIP"/>
    <property type="match status" value="1"/>
</dbReference>
<keyword evidence="3" id="KW-0805">Transcription regulation</keyword>
<dbReference type="EMBL" id="UFQT01001520">
    <property type="protein sequence ID" value="SSX30900.1"/>
    <property type="molecule type" value="Genomic_DNA"/>
</dbReference>
<keyword evidence="4" id="KW-0238">DNA-binding</keyword>
<dbReference type="GO" id="GO:0001228">
    <property type="term" value="F:DNA-binding transcription activator activity, RNA polymerase II-specific"/>
    <property type="evidence" value="ECO:0007669"/>
    <property type="project" value="TreeGrafter"/>
</dbReference>
<feature type="compositionally biased region" description="Basic residues" evidence="7">
    <location>
        <begin position="330"/>
        <end position="346"/>
    </location>
</feature>
<keyword evidence="5" id="KW-0804">Transcription</keyword>
<proteinExistence type="inferred from homology"/>
<dbReference type="Gene3D" id="1.20.5.170">
    <property type="match status" value="1"/>
</dbReference>
<feature type="region of interest" description="Disordered" evidence="7">
    <location>
        <begin position="305"/>
        <end position="357"/>
    </location>
</feature>
<evidence type="ECO:0000256" key="2">
    <source>
        <dbReference type="ARBA" id="ARBA00007163"/>
    </source>
</evidence>
<reference evidence="10" key="2">
    <citation type="submission" date="2018-07" db="EMBL/GenBank/DDBJ databases">
        <authorList>
            <person name="Quirk P.G."/>
            <person name="Krulwich T.A."/>
        </authorList>
    </citation>
    <scope>NUCLEOTIDE SEQUENCE</scope>
</reference>
<dbReference type="SMART" id="SM00338">
    <property type="entry name" value="BRLZ"/>
    <property type="match status" value="1"/>
</dbReference>
<feature type="domain" description="BZIP" evidence="8">
    <location>
        <begin position="340"/>
        <end position="403"/>
    </location>
</feature>
<protein>
    <submittedName>
        <fullName evidence="9">CSON003033 protein</fullName>
    </submittedName>
</protein>
<dbReference type="EMBL" id="UFQS01001520">
    <property type="protein sequence ID" value="SSX11332.1"/>
    <property type="molecule type" value="Genomic_DNA"/>
</dbReference>
<dbReference type="AlphaFoldDB" id="A0A336L1W8"/>
<dbReference type="GO" id="GO:0005634">
    <property type="term" value="C:nucleus"/>
    <property type="evidence" value="ECO:0007669"/>
    <property type="project" value="UniProtKB-SubCell"/>
</dbReference>
<dbReference type="CDD" id="cd14692">
    <property type="entry name" value="bZIP_ATF4"/>
    <property type="match status" value="1"/>
</dbReference>
<dbReference type="PANTHER" id="PTHR13044">
    <property type="entry name" value="ACTIVATING TRANSCRIPTION FACTOR ATF 4/5"/>
    <property type="match status" value="1"/>
</dbReference>
<keyword evidence="6" id="KW-0539">Nucleus</keyword>
<feature type="compositionally biased region" description="Basic and acidic residues" evidence="7">
    <location>
        <begin position="320"/>
        <end position="329"/>
    </location>
</feature>
<evidence type="ECO:0000256" key="7">
    <source>
        <dbReference type="SAM" id="MobiDB-lite"/>
    </source>
</evidence>
<gene>
    <name evidence="9" type="primary">CSON003033</name>
</gene>
<dbReference type="InterPro" id="IPR004827">
    <property type="entry name" value="bZIP"/>
</dbReference>
<evidence type="ECO:0000313" key="9">
    <source>
        <dbReference type="EMBL" id="SSX11332.1"/>
    </source>
</evidence>
<dbReference type="InterPro" id="IPR046347">
    <property type="entry name" value="bZIP_sf"/>
</dbReference>